<evidence type="ECO:0000256" key="4">
    <source>
        <dbReference type="ARBA" id="ARBA00022723"/>
    </source>
</evidence>
<feature type="domain" description="4Fe4S-binding SPASM" evidence="8">
    <location>
        <begin position="250"/>
        <end position="317"/>
    </location>
</feature>
<dbReference type="Pfam" id="PF04055">
    <property type="entry name" value="Radical_SAM"/>
    <property type="match status" value="1"/>
</dbReference>
<evidence type="ECO:0008006" key="11">
    <source>
        <dbReference type="Google" id="ProtNLM"/>
    </source>
</evidence>
<dbReference type="RefSeq" id="WP_174408492.1">
    <property type="nucleotide sequence ID" value="NZ_BLVP01000001.1"/>
</dbReference>
<dbReference type="InterPro" id="IPR013785">
    <property type="entry name" value="Aldolase_TIM"/>
</dbReference>
<accession>A0A7J0BRQ2</accession>
<proteinExistence type="predicted"/>
<evidence type="ECO:0000313" key="10">
    <source>
        <dbReference type="Proteomes" id="UP000503820"/>
    </source>
</evidence>
<protein>
    <recommendedName>
        <fullName evidence="11">Radical SAM protein</fullName>
    </recommendedName>
</protein>
<evidence type="ECO:0000256" key="2">
    <source>
        <dbReference type="ARBA" id="ARBA00022485"/>
    </source>
</evidence>
<sequence>MSNPNTSDGYANHTLHDTRVARGQEKLTMPETTTLLNIEFNSSCNLRCRWCSLDHSRPRRSMSPETLDALLRQLAQNALPALRHIDLHNGGETLLHPDMSSMLNVLRRWKPFLPGSPRIRLLTNGMALSERKAVQIAQSGVIDRMRFSIDGGSPGQYESIRRGARWQALTRNVLRFMTHNNHAAHRAETEAICLLPAGHAEPFAPEFASLLSHFDTVSLRHPHNWDGSAELGVDDSGYRETASRMQGKCCFLLLHNLVVLPEGDVTACCNDLNARLVLGNIHTTDIGAIARSEIRTAMRRLMEQGRKHEIPLCRHCTGFFQPD</sequence>
<gene>
    <name evidence="9" type="ORF">DSM19430T_05090</name>
</gene>
<keyword evidence="4" id="KW-0479">Metal-binding</keyword>
<dbReference type="InterPro" id="IPR058240">
    <property type="entry name" value="rSAM_sf"/>
</dbReference>
<dbReference type="InterPro" id="IPR034391">
    <property type="entry name" value="AdoMet-like_SPASM_containing"/>
</dbReference>
<reference evidence="9 10" key="1">
    <citation type="submission" date="2020-05" db="EMBL/GenBank/DDBJ databases">
        <title>Draft genome sequence of Desulfovibrio psychrotolerans JS1T.</title>
        <authorList>
            <person name="Ueno A."/>
            <person name="Tamazawa S."/>
            <person name="Tamamura S."/>
            <person name="Murakami T."/>
            <person name="Kiyama T."/>
            <person name="Inomata H."/>
            <person name="Amano Y."/>
            <person name="Miyakawa K."/>
            <person name="Tamaki H."/>
            <person name="Naganuma T."/>
            <person name="Kaneko K."/>
        </authorList>
    </citation>
    <scope>NUCLEOTIDE SEQUENCE [LARGE SCALE GENOMIC DNA]</scope>
    <source>
        <strain evidence="9 10">JS1</strain>
    </source>
</reference>
<evidence type="ECO:0000259" key="7">
    <source>
        <dbReference type="Pfam" id="PF04055"/>
    </source>
</evidence>
<dbReference type="SUPFAM" id="SSF102114">
    <property type="entry name" value="Radical SAM enzymes"/>
    <property type="match status" value="1"/>
</dbReference>
<dbReference type="SFLD" id="SFLDS00029">
    <property type="entry name" value="Radical_SAM"/>
    <property type="match status" value="1"/>
</dbReference>
<dbReference type="GO" id="GO:0003824">
    <property type="term" value="F:catalytic activity"/>
    <property type="evidence" value="ECO:0007669"/>
    <property type="project" value="InterPro"/>
</dbReference>
<keyword evidence="10" id="KW-1185">Reference proteome</keyword>
<dbReference type="InterPro" id="IPR050377">
    <property type="entry name" value="Radical_SAM_PqqE_MftC-like"/>
</dbReference>
<dbReference type="Pfam" id="PF13186">
    <property type="entry name" value="SPASM"/>
    <property type="match status" value="1"/>
</dbReference>
<keyword evidence="3" id="KW-0949">S-adenosyl-L-methionine</keyword>
<dbReference type="InterPro" id="IPR023885">
    <property type="entry name" value="4Fe4S-binding_SPASM_dom"/>
</dbReference>
<keyword evidence="5" id="KW-0408">Iron</keyword>
<dbReference type="CDD" id="cd01335">
    <property type="entry name" value="Radical_SAM"/>
    <property type="match status" value="1"/>
</dbReference>
<dbReference type="PANTHER" id="PTHR11228:SF7">
    <property type="entry name" value="PQQA PEPTIDE CYCLASE"/>
    <property type="match status" value="1"/>
</dbReference>
<keyword evidence="6" id="KW-0411">Iron-sulfur</keyword>
<dbReference type="AlphaFoldDB" id="A0A7J0BRQ2"/>
<feature type="domain" description="Radical SAM core" evidence="7">
    <location>
        <begin position="40"/>
        <end position="175"/>
    </location>
</feature>
<dbReference type="GO" id="GO:0051536">
    <property type="term" value="F:iron-sulfur cluster binding"/>
    <property type="evidence" value="ECO:0007669"/>
    <property type="project" value="UniProtKB-KW"/>
</dbReference>
<comment type="cofactor">
    <cofactor evidence="1">
        <name>[4Fe-4S] cluster</name>
        <dbReference type="ChEBI" id="CHEBI:49883"/>
    </cofactor>
</comment>
<dbReference type="Gene3D" id="3.20.20.70">
    <property type="entry name" value="Aldolase class I"/>
    <property type="match status" value="1"/>
</dbReference>
<evidence type="ECO:0000256" key="1">
    <source>
        <dbReference type="ARBA" id="ARBA00001966"/>
    </source>
</evidence>
<dbReference type="CDD" id="cd21109">
    <property type="entry name" value="SPASM"/>
    <property type="match status" value="1"/>
</dbReference>
<dbReference type="SFLD" id="SFLDG01387">
    <property type="entry name" value="BtrN-like_SPASM_domain_contain"/>
    <property type="match status" value="1"/>
</dbReference>
<dbReference type="PANTHER" id="PTHR11228">
    <property type="entry name" value="RADICAL SAM DOMAIN PROTEIN"/>
    <property type="match status" value="1"/>
</dbReference>
<dbReference type="InterPro" id="IPR007197">
    <property type="entry name" value="rSAM"/>
</dbReference>
<evidence type="ECO:0000256" key="3">
    <source>
        <dbReference type="ARBA" id="ARBA00022691"/>
    </source>
</evidence>
<organism evidence="9 10">
    <name type="scientific">Desulfovibrio psychrotolerans</name>
    <dbReference type="NCBI Taxonomy" id="415242"/>
    <lineage>
        <taxon>Bacteria</taxon>
        <taxon>Pseudomonadati</taxon>
        <taxon>Thermodesulfobacteriota</taxon>
        <taxon>Desulfovibrionia</taxon>
        <taxon>Desulfovibrionales</taxon>
        <taxon>Desulfovibrionaceae</taxon>
        <taxon>Desulfovibrio</taxon>
    </lineage>
</organism>
<dbReference type="GO" id="GO:0046872">
    <property type="term" value="F:metal ion binding"/>
    <property type="evidence" value="ECO:0007669"/>
    <property type="project" value="UniProtKB-KW"/>
</dbReference>
<keyword evidence="2" id="KW-0004">4Fe-4S</keyword>
<evidence type="ECO:0000313" key="9">
    <source>
        <dbReference type="EMBL" id="GFM35825.1"/>
    </source>
</evidence>
<name>A0A7J0BRQ2_9BACT</name>
<dbReference type="SFLD" id="SFLDG01067">
    <property type="entry name" value="SPASM/twitch_domain_containing"/>
    <property type="match status" value="1"/>
</dbReference>
<evidence type="ECO:0000259" key="8">
    <source>
        <dbReference type="Pfam" id="PF13186"/>
    </source>
</evidence>
<dbReference type="EMBL" id="BLVP01000001">
    <property type="protein sequence ID" value="GFM35825.1"/>
    <property type="molecule type" value="Genomic_DNA"/>
</dbReference>
<comment type="caution">
    <text evidence="9">The sequence shown here is derived from an EMBL/GenBank/DDBJ whole genome shotgun (WGS) entry which is preliminary data.</text>
</comment>
<dbReference type="Proteomes" id="UP000503820">
    <property type="component" value="Unassembled WGS sequence"/>
</dbReference>
<evidence type="ECO:0000256" key="6">
    <source>
        <dbReference type="ARBA" id="ARBA00023014"/>
    </source>
</evidence>
<evidence type="ECO:0000256" key="5">
    <source>
        <dbReference type="ARBA" id="ARBA00023004"/>
    </source>
</evidence>